<sequence length="90" mass="10053">FSLKKLVPNMYGGHDLGMSFIMKAPKIILGIGLNRWAWPRAKDFACEDAFVPKRSIGNETSRQGAGPRDKDFVDEDAFILKKPTGMRLLA</sequence>
<protein>
    <submittedName>
        <fullName evidence="1">Uncharacterized protein</fullName>
    </submittedName>
</protein>
<evidence type="ECO:0000313" key="1">
    <source>
        <dbReference type="EMBL" id="CAK9143927.1"/>
    </source>
</evidence>
<feature type="non-terminal residue" evidence="1">
    <location>
        <position position="1"/>
    </location>
</feature>
<dbReference type="Proteomes" id="UP001642360">
    <property type="component" value="Unassembled WGS sequence"/>
</dbReference>
<gene>
    <name evidence="1" type="ORF">ILEXP_LOCUS11664</name>
</gene>
<dbReference type="AlphaFoldDB" id="A0ABC8RHQ5"/>
<reference evidence="1 2" key="1">
    <citation type="submission" date="2024-02" db="EMBL/GenBank/DDBJ databases">
        <authorList>
            <person name="Vignale AGUSTIN F."/>
            <person name="Sosa J E."/>
            <person name="Modenutti C."/>
        </authorList>
    </citation>
    <scope>NUCLEOTIDE SEQUENCE [LARGE SCALE GENOMIC DNA]</scope>
</reference>
<organism evidence="1 2">
    <name type="scientific">Ilex paraguariensis</name>
    <name type="common">yerba mate</name>
    <dbReference type="NCBI Taxonomy" id="185542"/>
    <lineage>
        <taxon>Eukaryota</taxon>
        <taxon>Viridiplantae</taxon>
        <taxon>Streptophyta</taxon>
        <taxon>Embryophyta</taxon>
        <taxon>Tracheophyta</taxon>
        <taxon>Spermatophyta</taxon>
        <taxon>Magnoliopsida</taxon>
        <taxon>eudicotyledons</taxon>
        <taxon>Gunneridae</taxon>
        <taxon>Pentapetalae</taxon>
        <taxon>asterids</taxon>
        <taxon>campanulids</taxon>
        <taxon>Aquifoliales</taxon>
        <taxon>Aquifoliaceae</taxon>
        <taxon>Ilex</taxon>
    </lineage>
</organism>
<keyword evidence="2" id="KW-1185">Reference proteome</keyword>
<name>A0ABC8RHQ5_9AQUA</name>
<evidence type="ECO:0000313" key="2">
    <source>
        <dbReference type="Proteomes" id="UP001642360"/>
    </source>
</evidence>
<dbReference type="EMBL" id="CAUOFW020001347">
    <property type="protein sequence ID" value="CAK9143927.1"/>
    <property type="molecule type" value="Genomic_DNA"/>
</dbReference>
<proteinExistence type="predicted"/>
<comment type="caution">
    <text evidence="1">The sequence shown here is derived from an EMBL/GenBank/DDBJ whole genome shotgun (WGS) entry which is preliminary data.</text>
</comment>
<accession>A0ABC8RHQ5</accession>